<keyword evidence="3" id="KW-1185">Reference proteome</keyword>
<organism evidence="2 3">
    <name type="scientific">Labrys wisconsinensis</name>
    <dbReference type="NCBI Taxonomy" id="425677"/>
    <lineage>
        <taxon>Bacteria</taxon>
        <taxon>Pseudomonadati</taxon>
        <taxon>Pseudomonadota</taxon>
        <taxon>Alphaproteobacteria</taxon>
        <taxon>Hyphomicrobiales</taxon>
        <taxon>Xanthobacteraceae</taxon>
        <taxon>Labrys</taxon>
    </lineage>
</organism>
<evidence type="ECO:0000256" key="1">
    <source>
        <dbReference type="SAM" id="Phobius"/>
    </source>
</evidence>
<dbReference type="RefSeq" id="WP_307279769.1">
    <property type="nucleotide sequence ID" value="NZ_JAUSVX010000013.1"/>
</dbReference>
<dbReference type="Proteomes" id="UP001242480">
    <property type="component" value="Unassembled WGS sequence"/>
</dbReference>
<dbReference type="EMBL" id="JAUSVX010000013">
    <property type="protein sequence ID" value="MDQ0472647.1"/>
    <property type="molecule type" value="Genomic_DNA"/>
</dbReference>
<comment type="caution">
    <text evidence="2">The sequence shown here is derived from an EMBL/GenBank/DDBJ whole genome shotgun (WGS) entry which is preliminary data.</text>
</comment>
<sequence length="252" mass="28518">MKNHGHIWSLIAIVLTLIAGYFLGIAAADKNAVDWAFKWQSIFGTILTMAVTGVGAVLLYTQISQDRRIENERRQQRNYANRASLSLALSSISEYCEHNVGVLRKLITQCADGVLSNRIAAKTNFPTISDGTVSFLRDFIEYSNFNQSRPIVKILAELQVLDARLKSMHVRSNSLDRRELILKINIEQYIISNCEIYTYASKLYDFAREHTDEISEDLTTDEMMSSLNNLGFLGDEAPEIRAAIQRLYGNVE</sequence>
<name>A0ABU0JEE0_9HYPH</name>
<reference evidence="2 3" key="1">
    <citation type="submission" date="2023-07" db="EMBL/GenBank/DDBJ databases">
        <title>Genomic Encyclopedia of Type Strains, Phase IV (KMG-IV): sequencing the most valuable type-strain genomes for metagenomic binning, comparative biology and taxonomic classification.</title>
        <authorList>
            <person name="Goeker M."/>
        </authorList>
    </citation>
    <scope>NUCLEOTIDE SEQUENCE [LARGE SCALE GENOMIC DNA]</scope>
    <source>
        <strain evidence="2 3">DSM 19619</strain>
    </source>
</reference>
<keyword evidence="1" id="KW-0472">Membrane</keyword>
<proteinExistence type="predicted"/>
<gene>
    <name evidence="2" type="ORF">QO011_005677</name>
</gene>
<feature type="transmembrane region" description="Helical" evidence="1">
    <location>
        <begin position="39"/>
        <end position="60"/>
    </location>
</feature>
<feature type="transmembrane region" description="Helical" evidence="1">
    <location>
        <begin position="7"/>
        <end position="27"/>
    </location>
</feature>
<keyword evidence="1" id="KW-1133">Transmembrane helix</keyword>
<keyword evidence="1" id="KW-0812">Transmembrane</keyword>
<accession>A0ABU0JEE0</accession>
<evidence type="ECO:0008006" key="4">
    <source>
        <dbReference type="Google" id="ProtNLM"/>
    </source>
</evidence>
<evidence type="ECO:0000313" key="2">
    <source>
        <dbReference type="EMBL" id="MDQ0472647.1"/>
    </source>
</evidence>
<evidence type="ECO:0000313" key="3">
    <source>
        <dbReference type="Proteomes" id="UP001242480"/>
    </source>
</evidence>
<protein>
    <recommendedName>
        <fullName evidence="4">Phage abortive infection protein</fullName>
    </recommendedName>
</protein>